<gene>
    <name evidence="3" type="ORF">HMPREF1541_05237</name>
</gene>
<name>W2RX10_CYPE1</name>
<dbReference type="InterPro" id="IPR002656">
    <property type="entry name" value="Acyl_transf_3_dom"/>
</dbReference>
<evidence type="ECO:0000313" key="4">
    <source>
        <dbReference type="Proteomes" id="UP000030752"/>
    </source>
</evidence>
<dbReference type="InParanoid" id="W2RX10"/>
<protein>
    <recommendedName>
        <fullName evidence="2">Acyltransferase 3 domain-containing protein</fullName>
    </recommendedName>
</protein>
<dbReference type="eggNOG" id="ENOG502RYMZ">
    <property type="taxonomic scope" value="Eukaryota"/>
</dbReference>
<feature type="transmembrane region" description="Helical" evidence="1">
    <location>
        <begin position="142"/>
        <end position="165"/>
    </location>
</feature>
<dbReference type="InterPro" id="IPR050879">
    <property type="entry name" value="Acyltransferase_3"/>
</dbReference>
<organism evidence="3 4">
    <name type="scientific">Cyphellophora europaea (strain CBS 101466)</name>
    <name type="common">Phialophora europaea</name>
    <dbReference type="NCBI Taxonomy" id="1220924"/>
    <lineage>
        <taxon>Eukaryota</taxon>
        <taxon>Fungi</taxon>
        <taxon>Dikarya</taxon>
        <taxon>Ascomycota</taxon>
        <taxon>Pezizomycotina</taxon>
        <taxon>Eurotiomycetes</taxon>
        <taxon>Chaetothyriomycetidae</taxon>
        <taxon>Chaetothyriales</taxon>
        <taxon>Cyphellophoraceae</taxon>
        <taxon>Cyphellophora</taxon>
    </lineage>
</organism>
<reference evidence="3 4" key="1">
    <citation type="submission" date="2013-03" db="EMBL/GenBank/DDBJ databases">
        <title>The Genome Sequence of Phialophora europaea CBS 101466.</title>
        <authorList>
            <consortium name="The Broad Institute Genomics Platform"/>
            <person name="Cuomo C."/>
            <person name="de Hoog S."/>
            <person name="Gorbushina A."/>
            <person name="Walker B."/>
            <person name="Young S.K."/>
            <person name="Zeng Q."/>
            <person name="Gargeya S."/>
            <person name="Fitzgerald M."/>
            <person name="Haas B."/>
            <person name="Abouelleil A."/>
            <person name="Allen A.W."/>
            <person name="Alvarado L."/>
            <person name="Arachchi H.M."/>
            <person name="Berlin A.M."/>
            <person name="Chapman S.B."/>
            <person name="Gainer-Dewar J."/>
            <person name="Goldberg J."/>
            <person name="Griggs A."/>
            <person name="Gujja S."/>
            <person name="Hansen M."/>
            <person name="Howarth C."/>
            <person name="Imamovic A."/>
            <person name="Ireland A."/>
            <person name="Larimer J."/>
            <person name="McCowan C."/>
            <person name="Murphy C."/>
            <person name="Pearson M."/>
            <person name="Poon T.W."/>
            <person name="Priest M."/>
            <person name="Roberts A."/>
            <person name="Saif S."/>
            <person name="Shea T."/>
            <person name="Sisk P."/>
            <person name="Sykes S."/>
            <person name="Wortman J."/>
            <person name="Nusbaum C."/>
            <person name="Birren B."/>
        </authorList>
    </citation>
    <scope>NUCLEOTIDE SEQUENCE [LARGE SCALE GENOMIC DNA]</scope>
    <source>
        <strain evidence="3 4">CBS 101466</strain>
    </source>
</reference>
<dbReference type="Pfam" id="PF01757">
    <property type="entry name" value="Acyl_transf_3"/>
    <property type="match status" value="1"/>
</dbReference>
<dbReference type="VEuPathDB" id="FungiDB:HMPREF1541_05237"/>
<feature type="domain" description="Acyltransferase 3" evidence="2">
    <location>
        <begin position="100"/>
        <end position="495"/>
    </location>
</feature>
<feature type="transmembrane region" description="Helical" evidence="1">
    <location>
        <begin position="480"/>
        <end position="506"/>
    </location>
</feature>
<keyword evidence="1" id="KW-0472">Membrane</keyword>
<feature type="transmembrane region" description="Helical" evidence="1">
    <location>
        <begin position="63"/>
        <end position="82"/>
    </location>
</feature>
<dbReference type="Proteomes" id="UP000030752">
    <property type="component" value="Unassembled WGS sequence"/>
</dbReference>
<dbReference type="RefSeq" id="XP_008717800.1">
    <property type="nucleotide sequence ID" value="XM_008719578.1"/>
</dbReference>
<dbReference type="OrthoDB" id="5819582at2759"/>
<dbReference type="PANTHER" id="PTHR23028:SF134">
    <property type="entry name" value="PUTATIVE (AFU_ORTHOLOGUE AFUA_4G08520)-RELATED"/>
    <property type="match status" value="1"/>
</dbReference>
<evidence type="ECO:0000259" key="2">
    <source>
        <dbReference type="Pfam" id="PF01757"/>
    </source>
</evidence>
<dbReference type="AlphaFoldDB" id="W2RX10"/>
<dbReference type="GO" id="GO:0016747">
    <property type="term" value="F:acyltransferase activity, transferring groups other than amino-acyl groups"/>
    <property type="evidence" value="ECO:0007669"/>
    <property type="project" value="InterPro"/>
</dbReference>
<keyword evidence="4" id="KW-1185">Reference proteome</keyword>
<accession>W2RX10</accession>
<feature type="transmembrane region" description="Helical" evidence="1">
    <location>
        <begin position="286"/>
        <end position="304"/>
    </location>
</feature>
<keyword evidence="1" id="KW-0812">Transmembrane</keyword>
<sequence length="520" mass="57638">MYTTRFQMTVPRWLRQQRPQDGEEAVSLIGDDIEKREDDGHRITALPDASVYQLTPRTDNSSFLNRILSIVGAVVNTILHALRPSFFGARTPRKLHPTSYLDGLRGCAAFIVFLHHSTQSFYRVVRPGYGSSAMATHPLSLPILRVLFAGGPMVSIFFVISGYVLSTKPLKLARLGRTAEVYECVASSTFRRGPRLYIPCLTATLLIALAAQAGLTDVQAPRVYLPSPDGLYAQLYRWASASSWFISPFASEHWFEPNTWTIPIEFKGSLLVFLSCMGLAKSSSRFRLGFLLCMAGFWLWHGWWDMFLFSMGMACADLHFVHTPIPLPTDGAAEGMARPPMIRRHGIRTRLLHAFSILLCVYLLGCPEGDEGGSTTPGYITLTTTLTPPGWEGHFGPGRWWPVLSSVLLVLTLDHAGPESIYQRVFVSNFAQWLGDISFALYLCHAAVLYSVSSRAVRWGCAIMSVDYGTGINGQGGPSYFVVLVGATMITVPILVWMSEVLTAVVDKGAVELARRMRAW</sequence>
<dbReference type="HOGENOM" id="CLU_005679_13_5_1"/>
<evidence type="ECO:0000313" key="3">
    <source>
        <dbReference type="EMBL" id="ETN40957.1"/>
    </source>
</evidence>
<dbReference type="EMBL" id="KB822720">
    <property type="protein sequence ID" value="ETN40957.1"/>
    <property type="molecule type" value="Genomic_DNA"/>
</dbReference>
<proteinExistence type="predicted"/>
<dbReference type="STRING" id="1220924.W2RX10"/>
<dbReference type="PANTHER" id="PTHR23028">
    <property type="entry name" value="ACETYLTRANSFERASE"/>
    <property type="match status" value="1"/>
</dbReference>
<dbReference type="GeneID" id="19972576"/>
<evidence type="ECO:0000256" key="1">
    <source>
        <dbReference type="SAM" id="Phobius"/>
    </source>
</evidence>
<keyword evidence="1" id="KW-1133">Transmembrane helix</keyword>